<comment type="subcellular location">
    <subcellularLocation>
        <location evidence="1">Membrane</location>
        <topology evidence="1">Single-pass type I membrane protein</topology>
    </subcellularLocation>
</comment>
<dbReference type="InterPro" id="IPR001611">
    <property type="entry name" value="Leu-rich_rpt"/>
</dbReference>
<organism evidence="8 9">
    <name type="scientific">Prunus armeniaca</name>
    <name type="common">Apricot</name>
    <name type="synonym">Armeniaca vulgaris</name>
    <dbReference type="NCBI Taxonomy" id="36596"/>
    <lineage>
        <taxon>Eukaryota</taxon>
        <taxon>Viridiplantae</taxon>
        <taxon>Streptophyta</taxon>
        <taxon>Embryophyta</taxon>
        <taxon>Tracheophyta</taxon>
        <taxon>Spermatophyta</taxon>
        <taxon>Magnoliopsida</taxon>
        <taxon>eudicotyledons</taxon>
        <taxon>Gunneridae</taxon>
        <taxon>Pentapetalae</taxon>
        <taxon>rosids</taxon>
        <taxon>fabids</taxon>
        <taxon>Rosales</taxon>
        <taxon>Rosaceae</taxon>
        <taxon>Amygdaloideae</taxon>
        <taxon>Amygdaleae</taxon>
        <taxon>Prunus</taxon>
    </lineage>
</organism>
<dbReference type="InterPro" id="IPR046956">
    <property type="entry name" value="RLP23-like"/>
</dbReference>
<dbReference type="Proteomes" id="UP000507245">
    <property type="component" value="Unassembled WGS sequence"/>
</dbReference>
<dbReference type="PANTHER" id="PTHR48063:SF81">
    <property type="entry name" value="LEUCINE-RICH REPEAT-CONTAINING N-TERMINAL PLANT-TYPE DOMAIN-CONTAINING PROTEIN"/>
    <property type="match status" value="1"/>
</dbReference>
<proteinExistence type="predicted"/>
<name>A0A6J5XZP0_PRUAR</name>
<evidence type="ECO:0008006" key="10">
    <source>
        <dbReference type="Google" id="ProtNLM"/>
    </source>
</evidence>
<dbReference type="GO" id="GO:0016020">
    <property type="term" value="C:membrane"/>
    <property type="evidence" value="ECO:0007669"/>
    <property type="project" value="UniProtKB-SubCell"/>
</dbReference>
<protein>
    <recommendedName>
        <fullName evidence="10">Leucine-rich repeat-containing N-terminal plant-type domain-containing protein</fullName>
    </recommendedName>
</protein>
<evidence type="ECO:0000256" key="4">
    <source>
        <dbReference type="ARBA" id="ARBA00022989"/>
    </source>
</evidence>
<keyword evidence="2" id="KW-0812">Transmembrane</keyword>
<dbReference type="PANTHER" id="PTHR48063">
    <property type="entry name" value="LRR RECEPTOR-LIKE KINASE"/>
    <property type="match status" value="1"/>
</dbReference>
<dbReference type="InterPro" id="IPR032675">
    <property type="entry name" value="LRR_dom_sf"/>
</dbReference>
<dbReference type="Gene3D" id="3.80.10.10">
    <property type="entry name" value="Ribonuclease Inhibitor"/>
    <property type="match status" value="1"/>
</dbReference>
<dbReference type="SUPFAM" id="SSF52058">
    <property type="entry name" value="L domain-like"/>
    <property type="match status" value="1"/>
</dbReference>
<gene>
    <name evidence="8" type="ORF">ORAREDHAP_LOCUS42655</name>
</gene>
<sequence>MMRPRFGLLGFEHEFLWSYGTHETDLQWLATLSSLKYLNLGVVKLIKTTSYWLPAVNMLPSLVELHLPSCRLSMLPLTLPSINFTSLIVLDLSSNKVTSTIPPWLFNLTKTRDVGFRI</sequence>
<dbReference type="Pfam" id="PF00560">
    <property type="entry name" value="LRR_1"/>
    <property type="match status" value="1"/>
</dbReference>
<evidence type="ECO:0000256" key="7">
    <source>
        <dbReference type="ARBA" id="ARBA00023180"/>
    </source>
</evidence>
<dbReference type="EMBL" id="CAEKKB010000007">
    <property type="protein sequence ID" value="CAB4316668.1"/>
    <property type="molecule type" value="Genomic_DNA"/>
</dbReference>
<keyword evidence="6" id="KW-0675">Receptor</keyword>
<evidence type="ECO:0000256" key="6">
    <source>
        <dbReference type="ARBA" id="ARBA00023170"/>
    </source>
</evidence>
<evidence type="ECO:0000256" key="3">
    <source>
        <dbReference type="ARBA" id="ARBA00022729"/>
    </source>
</evidence>
<dbReference type="AlphaFoldDB" id="A0A6J5XZP0"/>
<keyword evidence="4" id="KW-1133">Transmembrane helix</keyword>
<keyword evidence="9" id="KW-1185">Reference proteome</keyword>
<dbReference type="OrthoDB" id="1745076at2759"/>
<keyword evidence="7" id="KW-0325">Glycoprotein</keyword>
<reference evidence="9" key="1">
    <citation type="journal article" date="2020" name="Genome Biol.">
        <title>Gamete binning: chromosome-level and haplotype-resolved genome assembly enabled by high-throughput single-cell sequencing of gamete genomes.</title>
        <authorList>
            <person name="Campoy J.A."/>
            <person name="Sun H."/>
            <person name="Goel M."/>
            <person name="Jiao W.-B."/>
            <person name="Folz-Donahue K."/>
            <person name="Wang N."/>
            <person name="Rubio M."/>
            <person name="Liu C."/>
            <person name="Kukat C."/>
            <person name="Ruiz D."/>
            <person name="Huettel B."/>
            <person name="Schneeberger K."/>
        </authorList>
    </citation>
    <scope>NUCLEOTIDE SEQUENCE [LARGE SCALE GENOMIC DNA]</scope>
    <source>
        <strain evidence="9">cv. Rojo Pasion</strain>
    </source>
</reference>
<evidence type="ECO:0000313" key="8">
    <source>
        <dbReference type="EMBL" id="CAB4316668.1"/>
    </source>
</evidence>
<accession>A0A6J5XZP0</accession>
<keyword evidence="5" id="KW-0472">Membrane</keyword>
<evidence type="ECO:0000256" key="5">
    <source>
        <dbReference type="ARBA" id="ARBA00023136"/>
    </source>
</evidence>
<evidence type="ECO:0000256" key="2">
    <source>
        <dbReference type="ARBA" id="ARBA00022692"/>
    </source>
</evidence>
<keyword evidence="3" id="KW-0732">Signal</keyword>
<evidence type="ECO:0000313" key="9">
    <source>
        <dbReference type="Proteomes" id="UP000507245"/>
    </source>
</evidence>
<evidence type="ECO:0000256" key="1">
    <source>
        <dbReference type="ARBA" id="ARBA00004479"/>
    </source>
</evidence>